<accession>A0A9D4FSA0</accession>
<name>A0A9D4FSA0_DREPO</name>
<sequence length="99" mass="11272">MITEDLDLNDTAQAAQFQRELDRIQELRTKQEVKQGSAVKGQSVLVEMGSAINMGNEGISASERNLSYILQSIFFFKFFNYDYLQLLSTNASGYIFKVF</sequence>
<evidence type="ECO:0000313" key="1">
    <source>
        <dbReference type="EMBL" id="KAH3803622.1"/>
    </source>
</evidence>
<reference evidence="1" key="2">
    <citation type="submission" date="2020-11" db="EMBL/GenBank/DDBJ databases">
        <authorList>
            <person name="McCartney M.A."/>
            <person name="Auch B."/>
            <person name="Kono T."/>
            <person name="Mallez S."/>
            <person name="Becker A."/>
            <person name="Gohl D.M."/>
            <person name="Silverstein K.A.T."/>
            <person name="Koren S."/>
            <person name="Bechman K.B."/>
            <person name="Herman A."/>
            <person name="Abrahante J.E."/>
            <person name="Garbe J."/>
        </authorList>
    </citation>
    <scope>NUCLEOTIDE SEQUENCE</scope>
    <source>
        <strain evidence="1">Duluth1</strain>
        <tissue evidence="1">Whole animal</tissue>
    </source>
</reference>
<comment type="caution">
    <text evidence="1">The sequence shown here is derived from an EMBL/GenBank/DDBJ whole genome shotgun (WGS) entry which is preliminary data.</text>
</comment>
<dbReference type="EMBL" id="JAIWYP010000006">
    <property type="protein sequence ID" value="KAH3803622.1"/>
    <property type="molecule type" value="Genomic_DNA"/>
</dbReference>
<reference evidence="1" key="1">
    <citation type="journal article" date="2019" name="bioRxiv">
        <title>The Genome of the Zebra Mussel, Dreissena polymorpha: A Resource for Invasive Species Research.</title>
        <authorList>
            <person name="McCartney M.A."/>
            <person name="Auch B."/>
            <person name="Kono T."/>
            <person name="Mallez S."/>
            <person name="Zhang Y."/>
            <person name="Obille A."/>
            <person name="Becker A."/>
            <person name="Abrahante J.E."/>
            <person name="Garbe J."/>
            <person name="Badalamenti J.P."/>
            <person name="Herman A."/>
            <person name="Mangelson H."/>
            <person name="Liachko I."/>
            <person name="Sullivan S."/>
            <person name="Sone E.D."/>
            <person name="Koren S."/>
            <person name="Silverstein K.A.T."/>
            <person name="Beckman K.B."/>
            <person name="Gohl D.M."/>
        </authorList>
    </citation>
    <scope>NUCLEOTIDE SEQUENCE</scope>
    <source>
        <strain evidence="1">Duluth1</strain>
        <tissue evidence="1">Whole animal</tissue>
    </source>
</reference>
<organism evidence="1 2">
    <name type="scientific">Dreissena polymorpha</name>
    <name type="common">Zebra mussel</name>
    <name type="synonym">Mytilus polymorpha</name>
    <dbReference type="NCBI Taxonomy" id="45954"/>
    <lineage>
        <taxon>Eukaryota</taxon>
        <taxon>Metazoa</taxon>
        <taxon>Spiralia</taxon>
        <taxon>Lophotrochozoa</taxon>
        <taxon>Mollusca</taxon>
        <taxon>Bivalvia</taxon>
        <taxon>Autobranchia</taxon>
        <taxon>Heteroconchia</taxon>
        <taxon>Euheterodonta</taxon>
        <taxon>Imparidentia</taxon>
        <taxon>Neoheterodontei</taxon>
        <taxon>Myida</taxon>
        <taxon>Dreissenoidea</taxon>
        <taxon>Dreissenidae</taxon>
        <taxon>Dreissena</taxon>
    </lineage>
</organism>
<keyword evidence="2" id="KW-1185">Reference proteome</keyword>
<dbReference type="Proteomes" id="UP000828390">
    <property type="component" value="Unassembled WGS sequence"/>
</dbReference>
<protein>
    <submittedName>
        <fullName evidence="1">Uncharacterized protein</fullName>
    </submittedName>
</protein>
<dbReference type="AlphaFoldDB" id="A0A9D4FSA0"/>
<gene>
    <name evidence="1" type="ORF">DPMN_131887</name>
</gene>
<proteinExistence type="predicted"/>
<evidence type="ECO:0000313" key="2">
    <source>
        <dbReference type="Proteomes" id="UP000828390"/>
    </source>
</evidence>